<accession>A0A023EXZ2</accession>
<feature type="non-terminal residue" evidence="9">
    <location>
        <position position="457"/>
    </location>
</feature>
<dbReference type="PANTHER" id="PTHR10642:SF26">
    <property type="entry name" value="RIBONUCLEASE H1"/>
    <property type="match status" value="1"/>
</dbReference>
<dbReference type="Pfam" id="PF00075">
    <property type="entry name" value="RNase_H"/>
    <property type="match status" value="1"/>
</dbReference>
<dbReference type="GO" id="GO:0004523">
    <property type="term" value="F:RNA-DNA hybrid ribonuclease activity"/>
    <property type="evidence" value="ECO:0007669"/>
    <property type="project" value="UniProtKB-EC"/>
</dbReference>
<evidence type="ECO:0000256" key="7">
    <source>
        <dbReference type="ARBA" id="ARBA00022801"/>
    </source>
</evidence>
<keyword evidence="9" id="KW-0808">Transferase</keyword>
<dbReference type="EC" id="3.1.26.4" evidence="3"/>
<dbReference type="GO" id="GO:0046872">
    <property type="term" value="F:metal ion binding"/>
    <property type="evidence" value="ECO:0007669"/>
    <property type="project" value="UniProtKB-KW"/>
</dbReference>
<dbReference type="InterPro" id="IPR050092">
    <property type="entry name" value="RNase_H"/>
</dbReference>
<keyword evidence="7" id="KW-0378">Hydrolase</keyword>
<dbReference type="InterPro" id="IPR036397">
    <property type="entry name" value="RNaseH_sf"/>
</dbReference>
<feature type="domain" description="RNase H type-1" evidence="8">
    <location>
        <begin position="213"/>
        <end position="345"/>
    </location>
</feature>
<dbReference type="GO" id="GO:0003964">
    <property type="term" value="F:RNA-directed DNA polymerase activity"/>
    <property type="evidence" value="ECO:0007669"/>
    <property type="project" value="UniProtKB-KW"/>
</dbReference>
<sequence length="457" mass="53410">LYLDRKLSWNIHLDMTIKKTEKYMNALRMIAYHKWGADPATCLLFYRSTIRAVIDFGSIFYNRANKEKLRALEKIQNGCIRLSLGYLKSTPRDVMLAEASDPPLDVRRRMLSDRYVLKTMANTPQVSRKIAQLCIMFLTYAYWRRKVTPLIIESFMDISYFQMDIYRSNKLPIFEADYEDIIFTADVCYLPDYKQTPADMVNRVFKDDILSIAPNYHLIFTDGSKSANNVGAAILDLALNESRQFRLPQFMSNYTAELIAIIEALEYIENLPYNKYAILTDCRSVLEVLANVNYQSHTSSLVLLLKKRCRKFYEANKQIKFIWVRGHAGIHENEITDNLAKTAHTEGTMIFHKAPAYDLNSKSREEQTKYWQQSYEISTKGTFYKRFTPLVGRKPWFYNLSLPRKDIKTINRIRSNHAICGAYLARIGQKESNLCNVCKEKEDPEHMIMTCKKYDKQ</sequence>
<evidence type="ECO:0000259" key="8">
    <source>
        <dbReference type="PROSITE" id="PS50879"/>
    </source>
</evidence>
<dbReference type="CDD" id="cd09276">
    <property type="entry name" value="Rnase_HI_RT_non_LTR"/>
    <property type="match status" value="1"/>
</dbReference>
<dbReference type="PROSITE" id="PS50879">
    <property type="entry name" value="RNASE_H_1"/>
    <property type="match status" value="1"/>
</dbReference>
<evidence type="ECO:0000256" key="3">
    <source>
        <dbReference type="ARBA" id="ARBA00012180"/>
    </source>
</evidence>
<keyword evidence="5" id="KW-0479">Metal-binding</keyword>
<dbReference type="InterPro" id="IPR002156">
    <property type="entry name" value="RNaseH_domain"/>
</dbReference>
<dbReference type="GO" id="GO:0043137">
    <property type="term" value="P:DNA replication, removal of RNA primer"/>
    <property type="evidence" value="ECO:0007669"/>
    <property type="project" value="TreeGrafter"/>
</dbReference>
<evidence type="ECO:0000256" key="2">
    <source>
        <dbReference type="ARBA" id="ARBA00005300"/>
    </source>
</evidence>
<dbReference type="EMBL" id="GBBI01004811">
    <property type="protein sequence ID" value="JAC13901.1"/>
    <property type="molecule type" value="mRNA"/>
</dbReference>
<dbReference type="InterPro" id="IPR012337">
    <property type="entry name" value="RNaseH-like_sf"/>
</dbReference>
<evidence type="ECO:0000256" key="5">
    <source>
        <dbReference type="ARBA" id="ARBA00022723"/>
    </source>
</evidence>
<evidence type="ECO:0000313" key="9">
    <source>
        <dbReference type="EMBL" id="JAC13901.1"/>
    </source>
</evidence>
<feature type="non-terminal residue" evidence="9">
    <location>
        <position position="1"/>
    </location>
</feature>
<dbReference type="GO" id="GO:0003676">
    <property type="term" value="F:nucleic acid binding"/>
    <property type="evidence" value="ECO:0007669"/>
    <property type="project" value="InterPro"/>
</dbReference>
<keyword evidence="6" id="KW-0255">Endonuclease</keyword>
<comment type="catalytic activity">
    <reaction evidence="1">
        <text>Endonucleolytic cleavage to 5'-phosphomonoester.</text>
        <dbReference type="EC" id="3.1.26.4"/>
    </reaction>
</comment>
<dbReference type="AlphaFoldDB" id="A0A023EXZ2"/>
<organism evidence="9">
    <name type="scientific">Triatoma infestans</name>
    <name type="common">Assassin bug</name>
    <dbReference type="NCBI Taxonomy" id="30076"/>
    <lineage>
        <taxon>Eukaryota</taxon>
        <taxon>Metazoa</taxon>
        <taxon>Ecdysozoa</taxon>
        <taxon>Arthropoda</taxon>
        <taxon>Hexapoda</taxon>
        <taxon>Insecta</taxon>
        <taxon>Pterygota</taxon>
        <taxon>Neoptera</taxon>
        <taxon>Paraneoptera</taxon>
        <taxon>Hemiptera</taxon>
        <taxon>Heteroptera</taxon>
        <taxon>Panheteroptera</taxon>
        <taxon>Cimicomorpha</taxon>
        <taxon>Reduviidae</taxon>
        <taxon>Triatominae</taxon>
        <taxon>Triatoma</taxon>
    </lineage>
</organism>
<reference evidence="9" key="1">
    <citation type="journal article" date="2014" name="PLoS Negl. Trop. Dis.">
        <title>An updated insight into the Sialotranscriptome of Triatoma infestans: developmental stage and geographic variations.</title>
        <authorList>
            <person name="Schwarz A."/>
            <person name="Medrano-Mercado N."/>
            <person name="Schaub G.A."/>
            <person name="Struchiner C.J."/>
            <person name="Bargues M.D."/>
            <person name="Levy M.Z."/>
            <person name="Ribeiro J.M."/>
        </authorList>
    </citation>
    <scope>NUCLEOTIDE SEQUENCE</scope>
    <source>
        <strain evidence="9">Chile</strain>
        <tissue evidence="9">Salivary glands</tissue>
    </source>
</reference>
<keyword evidence="4" id="KW-0540">Nuclease</keyword>
<name>A0A023EXZ2_TRIIF</name>
<proteinExistence type="evidence at transcript level"/>
<evidence type="ECO:0000256" key="4">
    <source>
        <dbReference type="ARBA" id="ARBA00022722"/>
    </source>
</evidence>
<evidence type="ECO:0000256" key="6">
    <source>
        <dbReference type="ARBA" id="ARBA00022759"/>
    </source>
</evidence>
<comment type="similarity">
    <text evidence="2">Belongs to the RNase H family.</text>
</comment>
<dbReference type="PANTHER" id="PTHR10642">
    <property type="entry name" value="RIBONUCLEASE H1"/>
    <property type="match status" value="1"/>
</dbReference>
<dbReference type="Gene3D" id="3.30.420.10">
    <property type="entry name" value="Ribonuclease H-like superfamily/Ribonuclease H"/>
    <property type="match status" value="1"/>
</dbReference>
<keyword evidence="9" id="KW-0695">RNA-directed DNA polymerase</keyword>
<evidence type="ECO:0000256" key="1">
    <source>
        <dbReference type="ARBA" id="ARBA00000077"/>
    </source>
</evidence>
<dbReference type="SUPFAM" id="SSF53098">
    <property type="entry name" value="Ribonuclease H-like"/>
    <property type="match status" value="1"/>
</dbReference>
<protein>
    <recommendedName>
        <fullName evidence="3">ribonuclease H</fullName>
        <ecNumber evidence="3">3.1.26.4</ecNumber>
    </recommendedName>
</protein>
<keyword evidence="9" id="KW-0548">Nucleotidyltransferase</keyword>